<sequence length="93" mass="10762">MTQEEYDKFLKNSLIIISKNLDDLEHIAEKKDRRKTIDGMCVFFGKLETLKGFSQDNIELIGARETINDINEMQRESFKIDGNLFTLESICGN</sequence>
<dbReference type="RefSeq" id="WP_005053052.1">
    <property type="nucleotide sequence ID" value="NZ_KB849759.1"/>
</dbReference>
<name>N9E6G8_9GAMM</name>
<dbReference type="EMBL" id="APQK01000010">
    <property type="protein sequence ID" value="ENW05762.1"/>
    <property type="molecule type" value="Genomic_DNA"/>
</dbReference>
<protein>
    <submittedName>
        <fullName evidence="1">Uncharacterized protein</fullName>
    </submittedName>
</protein>
<evidence type="ECO:0000313" key="2">
    <source>
        <dbReference type="Proteomes" id="UP000018417"/>
    </source>
</evidence>
<comment type="caution">
    <text evidence="1">The sequence shown here is derived from an EMBL/GenBank/DDBJ whole genome shotgun (WGS) entry which is preliminary data.</text>
</comment>
<reference evidence="1 2" key="1">
    <citation type="submission" date="2013-02" db="EMBL/GenBank/DDBJ databases">
        <title>The Genome Sequence of Acinetobacter beijerinckii ANC 3835.</title>
        <authorList>
            <consortium name="The Broad Institute Genome Sequencing Platform"/>
            <consortium name="The Broad Institute Genome Sequencing Center for Infectious Disease"/>
            <person name="Cerqueira G."/>
            <person name="Feldgarden M."/>
            <person name="Courvalin P."/>
            <person name="Perichon B."/>
            <person name="Grillot-Courvalin C."/>
            <person name="Clermont D."/>
            <person name="Rocha E."/>
            <person name="Yoon E.-J."/>
            <person name="Nemec A."/>
            <person name="Walker B."/>
            <person name="Young S.K."/>
            <person name="Zeng Q."/>
            <person name="Gargeya S."/>
            <person name="Fitzgerald M."/>
            <person name="Haas B."/>
            <person name="Abouelleil A."/>
            <person name="Alvarado L."/>
            <person name="Arachchi H.M."/>
            <person name="Berlin A.M."/>
            <person name="Chapman S.B."/>
            <person name="Dewar J."/>
            <person name="Goldberg J."/>
            <person name="Griggs A."/>
            <person name="Gujja S."/>
            <person name="Hansen M."/>
            <person name="Howarth C."/>
            <person name="Imamovic A."/>
            <person name="Larimer J."/>
            <person name="McCowan C."/>
            <person name="Murphy C."/>
            <person name="Neiman D."/>
            <person name="Pearson M."/>
            <person name="Priest M."/>
            <person name="Roberts A."/>
            <person name="Saif S."/>
            <person name="Shea T."/>
            <person name="Sisk P."/>
            <person name="Sykes S."/>
            <person name="Wortman J."/>
            <person name="Nusbaum C."/>
            <person name="Birren B."/>
        </authorList>
    </citation>
    <scope>NUCLEOTIDE SEQUENCE [LARGE SCALE GENOMIC DNA]</scope>
    <source>
        <strain evidence="1 2">ANC 3835</strain>
    </source>
</reference>
<dbReference type="HOGENOM" id="CLU_2393117_0_0_6"/>
<dbReference type="Proteomes" id="UP000018417">
    <property type="component" value="Unassembled WGS sequence"/>
</dbReference>
<dbReference type="AlphaFoldDB" id="N9E6G8"/>
<evidence type="ECO:0000313" key="1">
    <source>
        <dbReference type="EMBL" id="ENW05762.1"/>
    </source>
</evidence>
<proteinExistence type="predicted"/>
<organism evidence="1 2">
    <name type="scientific">Acinetobacter beijerinckii ANC 3835</name>
    <dbReference type="NCBI Taxonomy" id="1217649"/>
    <lineage>
        <taxon>Bacteria</taxon>
        <taxon>Pseudomonadati</taxon>
        <taxon>Pseudomonadota</taxon>
        <taxon>Gammaproteobacteria</taxon>
        <taxon>Moraxellales</taxon>
        <taxon>Moraxellaceae</taxon>
        <taxon>Acinetobacter</taxon>
    </lineage>
</organism>
<gene>
    <name evidence="1" type="ORF">F934_01119</name>
</gene>
<accession>N9E6G8</accession>